<protein>
    <submittedName>
        <fullName evidence="1">Uncharacterized protein</fullName>
    </submittedName>
</protein>
<reference evidence="1 2" key="1">
    <citation type="journal article" date="2019" name="Sci. Rep.">
        <title>Orb-weaving spider Araneus ventricosus genome elucidates the spidroin gene catalogue.</title>
        <authorList>
            <person name="Kono N."/>
            <person name="Nakamura H."/>
            <person name="Ohtoshi R."/>
            <person name="Moran D.A.P."/>
            <person name="Shinohara A."/>
            <person name="Yoshida Y."/>
            <person name="Fujiwara M."/>
            <person name="Mori M."/>
            <person name="Tomita M."/>
            <person name="Arakawa K."/>
        </authorList>
    </citation>
    <scope>NUCLEOTIDE SEQUENCE [LARGE SCALE GENOMIC DNA]</scope>
</reference>
<comment type="caution">
    <text evidence="1">The sequence shown here is derived from an EMBL/GenBank/DDBJ whole genome shotgun (WGS) entry which is preliminary data.</text>
</comment>
<evidence type="ECO:0000313" key="2">
    <source>
        <dbReference type="Proteomes" id="UP000499080"/>
    </source>
</evidence>
<gene>
    <name evidence="1" type="ORF">AVEN_237623_1</name>
</gene>
<accession>A0A4Y1ZVN3</accession>
<proteinExistence type="predicted"/>
<name>A0A4Y1ZVN3_ARAVE</name>
<keyword evidence="2" id="KW-1185">Reference proteome</keyword>
<organism evidence="1 2">
    <name type="scientific">Araneus ventricosus</name>
    <name type="common">Orbweaver spider</name>
    <name type="synonym">Epeira ventricosa</name>
    <dbReference type="NCBI Taxonomy" id="182803"/>
    <lineage>
        <taxon>Eukaryota</taxon>
        <taxon>Metazoa</taxon>
        <taxon>Ecdysozoa</taxon>
        <taxon>Arthropoda</taxon>
        <taxon>Chelicerata</taxon>
        <taxon>Arachnida</taxon>
        <taxon>Araneae</taxon>
        <taxon>Araneomorphae</taxon>
        <taxon>Entelegynae</taxon>
        <taxon>Araneoidea</taxon>
        <taxon>Araneidae</taxon>
        <taxon>Araneus</taxon>
    </lineage>
</organism>
<sequence length="99" mass="11937">MNTNESGLKRRINEKRINDALLRLQFWRKDHILRFMSDVKKSFLAKCSDWCNQASRRQGRRIKTKALYCDDVSERRFRIFRRSKFLSIFDTYTGVSTPL</sequence>
<dbReference type="EMBL" id="BGPR01154102">
    <property type="protein sequence ID" value="GBL70496.1"/>
    <property type="molecule type" value="Genomic_DNA"/>
</dbReference>
<evidence type="ECO:0000313" key="1">
    <source>
        <dbReference type="EMBL" id="GBL70496.1"/>
    </source>
</evidence>
<dbReference type="Proteomes" id="UP000499080">
    <property type="component" value="Unassembled WGS sequence"/>
</dbReference>
<dbReference type="AlphaFoldDB" id="A0A4Y1ZVN3"/>